<organism evidence="6 7">
    <name type="scientific">Campylobacter canadensis</name>
    <dbReference type="NCBI Taxonomy" id="449520"/>
    <lineage>
        <taxon>Bacteria</taxon>
        <taxon>Pseudomonadati</taxon>
        <taxon>Campylobacterota</taxon>
        <taxon>Epsilonproteobacteria</taxon>
        <taxon>Campylobacterales</taxon>
        <taxon>Campylobacteraceae</taxon>
        <taxon>Campylobacter</taxon>
    </lineage>
</organism>
<dbReference type="EMBL" id="JACGBB010000002">
    <property type="protein sequence ID" value="MBZ7986796.1"/>
    <property type="molecule type" value="Genomic_DNA"/>
</dbReference>
<evidence type="ECO:0000256" key="2">
    <source>
        <dbReference type="ARBA" id="ARBA00022448"/>
    </source>
</evidence>
<dbReference type="PROSITE" id="PS00542">
    <property type="entry name" value="COMPLEX1_30K"/>
    <property type="match status" value="1"/>
</dbReference>
<sequence length="262" mass="31143">MREYKDKINAQKQDYYKDRFYHAPETKKSEVSSTNFQKILNEFKALMQINEAFIENDFLVIKINKDDNLKALNLAKDLNFLSFTELVVSDYIKDGYYLIQYLLLNLEEKLRLQIQTTCNINECLNSGVSVYKGLNWSEREAYDMLGIKIINHPNLKRLLMPDDWFEHPLKKSYPLQGDEHAQWYEIDRIFGKEYRSVVKEENRDPAFVDDKDTTKFGRIYHEVANGAQAIEIAYKQEYQEEEGVMFVKKIKRNDSKFIEGRR</sequence>
<accession>A0ABS7WQZ0</accession>
<evidence type="ECO:0000256" key="3">
    <source>
        <dbReference type="RuleBase" id="RU003456"/>
    </source>
</evidence>
<dbReference type="InterPro" id="IPR020396">
    <property type="entry name" value="NADH_UbQ_OxRdtase_CS"/>
</dbReference>
<comment type="similarity">
    <text evidence="1 3">Belongs to the complex I 30 kDa subunit family.</text>
</comment>
<evidence type="ECO:0000313" key="7">
    <source>
        <dbReference type="Proteomes" id="UP000786183"/>
    </source>
</evidence>
<keyword evidence="6" id="KW-0560">Oxidoreductase</keyword>
<keyword evidence="7" id="KW-1185">Reference proteome</keyword>
<dbReference type="RefSeq" id="WP_224325141.1">
    <property type="nucleotide sequence ID" value="NZ_JACGBB010000002.1"/>
</dbReference>
<dbReference type="GO" id="GO:0016491">
    <property type="term" value="F:oxidoreductase activity"/>
    <property type="evidence" value="ECO:0007669"/>
    <property type="project" value="UniProtKB-KW"/>
</dbReference>
<dbReference type="EC" id="7.1.1.-" evidence="4"/>
<keyword evidence="2 3" id="KW-0813">Transport</keyword>
<dbReference type="Pfam" id="PF00329">
    <property type="entry name" value="Complex1_30kDa"/>
    <property type="match status" value="1"/>
</dbReference>
<evidence type="ECO:0000256" key="4">
    <source>
        <dbReference type="RuleBase" id="RU003582"/>
    </source>
</evidence>
<dbReference type="PANTHER" id="PTHR10884:SF14">
    <property type="entry name" value="NADH DEHYDROGENASE [UBIQUINONE] IRON-SULFUR PROTEIN 3, MITOCHONDRIAL"/>
    <property type="match status" value="1"/>
</dbReference>
<comment type="function">
    <text evidence="4">NDH-1 shuttles electrons from NADH, via FMN and iron-sulfur (Fe-S) centers, to quinones in the respiratory chain.</text>
</comment>
<protein>
    <recommendedName>
        <fullName evidence="4">NADH-quinone oxidoreductase</fullName>
        <ecNumber evidence="4">7.1.1.-</ecNumber>
    </recommendedName>
</protein>
<dbReference type="InterPro" id="IPR001268">
    <property type="entry name" value="NADH_UbQ_OxRdtase_30kDa_su"/>
</dbReference>
<gene>
    <name evidence="6" type="ORF">AVCANL283_01520</name>
</gene>
<dbReference type="NCBIfam" id="NF006304">
    <property type="entry name" value="PRK08491.1"/>
    <property type="match status" value="1"/>
</dbReference>
<dbReference type="Gene3D" id="3.30.460.80">
    <property type="entry name" value="NADH:ubiquinone oxidoreductase, 30kDa subunit"/>
    <property type="match status" value="1"/>
</dbReference>
<reference evidence="6 7" key="1">
    <citation type="submission" date="2020-07" db="EMBL/GenBank/DDBJ databases">
        <title>Transfer of Campylobacter canadensis to the novel genus Avispirillum gen. nov., that also includes two novel species recovered from migratory waterfowl: Avispirillum anseris sp. nov. and Avispirillum brantae sp. nov.</title>
        <authorList>
            <person name="Miller W.G."/>
            <person name="Chapman M.H."/>
            <person name="Yee E."/>
            <person name="Inglis G.D."/>
        </authorList>
    </citation>
    <scope>NUCLEOTIDE SEQUENCE [LARGE SCALE GENOMIC DNA]</scope>
    <source>
        <strain evidence="6 7">L283</strain>
    </source>
</reference>
<dbReference type="PANTHER" id="PTHR10884">
    <property type="entry name" value="NADH DEHYDROGENASE UBIQUINONE IRON-SULFUR PROTEIN 3"/>
    <property type="match status" value="1"/>
</dbReference>
<feature type="domain" description="NADH:ubiquinone oxidoreductase 30kDa subunit" evidence="5">
    <location>
        <begin position="61"/>
        <end position="178"/>
    </location>
</feature>
<proteinExistence type="inferred from homology"/>
<evidence type="ECO:0000259" key="5">
    <source>
        <dbReference type="Pfam" id="PF00329"/>
    </source>
</evidence>
<dbReference type="Proteomes" id="UP000786183">
    <property type="component" value="Unassembled WGS sequence"/>
</dbReference>
<dbReference type="SUPFAM" id="SSF143243">
    <property type="entry name" value="Nqo5-like"/>
    <property type="match status" value="1"/>
</dbReference>
<evidence type="ECO:0000313" key="6">
    <source>
        <dbReference type="EMBL" id="MBZ7986796.1"/>
    </source>
</evidence>
<comment type="catalytic activity">
    <reaction evidence="4">
        <text>a quinone + NADH + 5 H(+)(in) = a quinol + NAD(+) + 4 H(+)(out)</text>
        <dbReference type="Rhea" id="RHEA:57888"/>
        <dbReference type="ChEBI" id="CHEBI:15378"/>
        <dbReference type="ChEBI" id="CHEBI:24646"/>
        <dbReference type="ChEBI" id="CHEBI:57540"/>
        <dbReference type="ChEBI" id="CHEBI:57945"/>
        <dbReference type="ChEBI" id="CHEBI:132124"/>
    </reaction>
</comment>
<name>A0ABS7WQZ0_9BACT</name>
<comment type="caution">
    <text evidence="6">The sequence shown here is derived from an EMBL/GenBank/DDBJ whole genome shotgun (WGS) entry which is preliminary data.</text>
</comment>
<dbReference type="InterPro" id="IPR037232">
    <property type="entry name" value="NADH_quin_OxRdtase_su_C/D-like"/>
</dbReference>
<keyword evidence="3" id="KW-1278">Translocase</keyword>
<keyword evidence="4" id="KW-0874">Quinone</keyword>
<evidence type="ECO:0000256" key="1">
    <source>
        <dbReference type="ARBA" id="ARBA00007569"/>
    </source>
</evidence>
<keyword evidence="3" id="KW-0520">NAD</keyword>